<dbReference type="AlphaFoldDB" id="A0A516RJJ5"/>
<organism evidence="1 2">
    <name type="scientific">Streptomyces spectabilis</name>
    <dbReference type="NCBI Taxonomy" id="68270"/>
    <lineage>
        <taxon>Bacteria</taxon>
        <taxon>Bacillati</taxon>
        <taxon>Actinomycetota</taxon>
        <taxon>Actinomycetes</taxon>
        <taxon>Kitasatosporales</taxon>
        <taxon>Streptomycetaceae</taxon>
        <taxon>Streptomyces</taxon>
    </lineage>
</organism>
<evidence type="ECO:0000313" key="1">
    <source>
        <dbReference type="EMBL" id="QDQ15795.1"/>
    </source>
</evidence>
<sequence length="136" mass="13632">MNDTPSPQAQDSSPDLVQVVLSDCSAADADAVFGALRTHFRGDRGDDAPRQTEASRPAVWTGSFLAAQAPGPVPGVLLSGAVTADLQGGPAAVGRLRAALEGAFRAAVEGTASGDQEVQVQLRLTGADRGAPPAGG</sequence>
<protein>
    <submittedName>
        <fullName evidence="1">Uncharacterized protein</fullName>
    </submittedName>
</protein>
<evidence type="ECO:0000313" key="2">
    <source>
        <dbReference type="Proteomes" id="UP000316806"/>
    </source>
</evidence>
<reference evidence="1 2" key="1">
    <citation type="journal article" date="2019" name="J. Ind. Microbiol. Biotechnol.">
        <title>The complete genomic sequence of Streptomyces spectabilis NRRL-2792 and identification of secondary metabolite biosynthetic gene clusters.</title>
        <authorList>
            <person name="Sinha A."/>
            <person name="Phillips-Salemka S."/>
            <person name="Niraula T.A."/>
            <person name="Short K.A."/>
            <person name="Niraula N.P."/>
        </authorList>
    </citation>
    <scope>NUCLEOTIDE SEQUENCE [LARGE SCALE GENOMIC DNA]</scope>
    <source>
        <strain evidence="1 2">NRRL 2792</strain>
    </source>
</reference>
<dbReference type="EMBL" id="CP040916">
    <property type="protein sequence ID" value="QDQ15795.1"/>
    <property type="molecule type" value="Genomic_DNA"/>
</dbReference>
<proteinExistence type="predicted"/>
<dbReference type="RefSeq" id="WP_144322997.1">
    <property type="nucleotide sequence ID" value="NZ_CP040916.1"/>
</dbReference>
<accession>A0A516RJJ5</accession>
<gene>
    <name evidence="1" type="ORF">FH965_38920</name>
</gene>
<name>A0A516RJJ5_STRST</name>
<dbReference type="Proteomes" id="UP000316806">
    <property type="component" value="Chromosome"/>
</dbReference>